<name>A0ABT4Q6A4_9BACL</name>
<gene>
    <name evidence="1" type="ORF">O9H85_08170</name>
</gene>
<sequence length="128" mass="13698">MDRVGNSFTLAEAEVRNTQEFTLHVSQAETTNGNTSTFDASNNFEGLLVIDITAVTGTTPTANFYFETLDFLSGKYVAIPSAGTIAQQTGVNTLTVPVTNFGEKVRLRWVLGGTTPSFTFSAGFTAKS</sequence>
<protein>
    <submittedName>
        <fullName evidence="1">Uncharacterized protein</fullName>
    </submittedName>
</protein>
<dbReference type="Proteomes" id="UP001527882">
    <property type="component" value="Unassembled WGS sequence"/>
</dbReference>
<reference evidence="1 2" key="1">
    <citation type="submission" date="2022-12" db="EMBL/GenBank/DDBJ databases">
        <title>Draft genome sequence of Paenibacillus sp. dW9.</title>
        <authorList>
            <person name="Choi E.-W."/>
            <person name="Kim D.-U."/>
        </authorList>
    </citation>
    <scope>NUCLEOTIDE SEQUENCE [LARGE SCALE GENOMIC DNA]</scope>
    <source>
        <strain evidence="2">dW9</strain>
    </source>
</reference>
<evidence type="ECO:0000313" key="1">
    <source>
        <dbReference type="EMBL" id="MCZ8512408.1"/>
    </source>
</evidence>
<dbReference type="EMBL" id="JAQAGZ010000004">
    <property type="protein sequence ID" value="MCZ8512408.1"/>
    <property type="molecule type" value="Genomic_DNA"/>
</dbReference>
<organism evidence="1 2">
    <name type="scientific">Paenibacillus gyeongsangnamensis</name>
    <dbReference type="NCBI Taxonomy" id="3388067"/>
    <lineage>
        <taxon>Bacteria</taxon>
        <taxon>Bacillati</taxon>
        <taxon>Bacillota</taxon>
        <taxon>Bacilli</taxon>
        <taxon>Bacillales</taxon>
        <taxon>Paenibacillaceae</taxon>
        <taxon>Paenibacillus</taxon>
    </lineage>
</organism>
<comment type="caution">
    <text evidence="1">The sequence shown here is derived from an EMBL/GenBank/DDBJ whole genome shotgun (WGS) entry which is preliminary data.</text>
</comment>
<proteinExistence type="predicted"/>
<keyword evidence="2" id="KW-1185">Reference proteome</keyword>
<evidence type="ECO:0000313" key="2">
    <source>
        <dbReference type="Proteomes" id="UP001527882"/>
    </source>
</evidence>
<accession>A0ABT4Q6A4</accession>
<dbReference type="RefSeq" id="WP_269880831.1">
    <property type="nucleotide sequence ID" value="NZ_JAQAGZ010000004.1"/>
</dbReference>